<dbReference type="AlphaFoldDB" id="A0A9P6X3J5"/>
<dbReference type="Proteomes" id="UP000716291">
    <property type="component" value="Unassembled WGS sequence"/>
</dbReference>
<evidence type="ECO:0000313" key="3">
    <source>
        <dbReference type="Proteomes" id="UP000716291"/>
    </source>
</evidence>
<proteinExistence type="predicted"/>
<evidence type="ECO:0000313" key="2">
    <source>
        <dbReference type="EMBL" id="KAG1304146.1"/>
    </source>
</evidence>
<sequence>MYKRQPTTDYVSKWTKVLQMLANKKRKAKNTNSSDKNNQRDKLKILSNKELIYIPKSTQDEPQNAWQLYYLYRMTSEKLHGSSVSMYKAVHLKGVLHNLKEKRDSLSKKEEEEDDIPLGTLIENRYHSCTIQPCYDNRQQLLIQTA</sequence>
<evidence type="ECO:0000256" key="1">
    <source>
        <dbReference type="SAM" id="MobiDB-lite"/>
    </source>
</evidence>
<dbReference type="OrthoDB" id="2210181at2759"/>
<name>A0A9P6X3J5_RHIOR</name>
<accession>A0A9P6X3J5</accession>
<keyword evidence="3" id="KW-1185">Reference proteome</keyword>
<protein>
    <submittedName>
        <fullName evidence="2">Uncharacterized protein</fullName>
    </submittedName>
</protein>
<feature type="region of interest" description="Disordered" evidence="1">
    <location>
        <begin position="23"/>
        <end position="42"/>
    </location>
</feature>
<reference evidence="2" key="1">
    <citation type="journal article" date="2020" name="Microb. Genom.">
        <title>Genetic diversity of clinical and environmental Mucorales isolates obtained from an investigation of mucormycosis cases among solid organ transplant recipients.</title>
        <authorList>
            <person name="Nguyen M.H."/>
            <person name="Kaul D."/>
            <person name="Muto C."/>
            <person name="Cheng S.J."/>
            <person name="Richter R.A."/>
            <person name="Bruno V.M."/>
            <person name="Liu G."/>
            <person name="Beyhan S."/>
            <person name="Sundermann A.J."/>
            <person name="Mounaud S."/>
            <person name="Pasculle A.W."/>
            <person name="Nierman W.C."/>
            <person name="Driscoll E."/>
            <person name="Cumbie R."/>
            <person name="Clancy C.J."/>
            <person name="Dupont C.L."/>
        </authorList>
    </citation>
    <scope>NUCLEOTIDE SEQUENCE</scope>
    <source>
        <strain evidence="2">GL11</strain>
    </source>
</reference>
<dbReference type="EMBL" id="JAANQT010001727">
    <property type="protein sequence ID" value="KAG1304146.1"/>
    <property type="molecule type" value="Genomic_DNA"/>
</dbReference>
<gene>
    <name evidence="2" type="ORF">G6F64_009458</name>
</gene>
<comment type="caution">
    <text evidence="2">The sequence shown here is derived from an EMBL/GenBank/DDBJ whole genome shotgun (WGS) entry which is preliminary data.</text>
</comment>
<organism evidence="2 3">
    <name type="scientific">Rhizopus oryzae</name>
    <name type="common">Mucormycosis agent</name>
    <name type="synonym">Rhizopus arrhizus var. delemar</name>
    <dbReference type="NCBI Taxonomy" id="64495"/>
    <lineage>
        <taxon>Eukaryota</taxon>
        <taxon>Fungi</taxon>
        <taxon>Fungi incertae sedis</taxon>
        <taxon>Mucoromycota</taxon>
        <taxon>Mucoromycotina</taxon>
        <taxon>Mucoromycetes</taxon>
        <taxon>Mucorales</taxon>
        <taxon>Mucorineae</taxon>
        <taxon>Rhizopodaceae</taxon>
        <taxon>Rhizopus</taxon>
    </lineage>
</organism>